<evidence type="ECO:0000256" key="5">
    <source>
        <dbReference type="ARBA" id="ARBA00022452"/>
    </source>
</evidence>
<evidence type="ECO:0000256" key="6">
    <source>
        <dbReference type="ARBA" id="ARBA00022692"/>
    </source>
</evidence>
<dbReference type="EMBL" id="FNYE01000007">
    <property type="protein sequence ID" value="SEJ15326.1"/>
    <property type="molecule type" value="Genomic_DNA"/>
</dbReference>
<dbReference type="Gene3D" id="2.150.10.10">
    <property type="entry name" value="Serralysin-like metalloprotease, C-terminal"/>
    <property type="match status" value="7"/>
</dbReference>
<dbReference type="CDD" id="cd12820">
    <property type="entry name" value="LbR_YadA-like"/>
    <property type="match status" value="2"/>
</dbReference>
<feature type="domain" description="Trimeric autotransporter adhesin YadA-like head" evidence="14">
    <location>
        <begin position="1224"/>
        <end position="1250"/>
    </location>
</feature>
<dbReference type="GO" id="GO:0015031">
    <property type="term" value="P:protein transport"/>
    <property type="evidence" value="ECO:0007669"/>
    <property type="project" value="UniProtKB-KW"/>
</dbReference>
<dbReference type="InterPro" id="IPR008640">
    <property type="entry name" value="Adhesin_Head_dom"/>
</dbReference>
<dbReference type="Gene3D" id="3.30.1300.30">
    <property type="entry name" value="GSPII I/J protein-like"/>
    <property type="match status" value="1"/>
</dbReference>
<name>A0A1H6WHY4_9BURK</name>
<keyword evidence="8" id="KW-0653">Protein transport</keyword>
<feature type="domain" description="Trimeric autotransporter adhesin YadA-like head" evidence="14">
    <location>
        <begin position="662"/>
        <end position="688"/>
    </location>
</feature>
<dbReference type="SUPFAM" id="SSF54523">
    <property type="entry name" value="Pili subunits"/>
    <property type="match status" value="1"/>
</dbReference>
<feature type="domain" description="ESPR" evidence="16">
    <location>
        <begin position="1"/>
        <end position="48"/>
    </location>
</feature>
<dbReference type="STRING" id="667676.SAMN05192539_100784"/>
<evidence type="ECO:0000256" key="4">
    <source>
        <dbReference type="ARBA" id="ARBA00022448"/>
    </source>
</evidence>
<evidence type="ECO:0000256" key="10">
    <source>
        <dbReference type="ARBA" id="ARBA00023237"/>
    </source>
</evidence>
<evidence type="ECO:0000256" key="9">
    <source>
        <dbReference type="ARBA" id="ARBA00023136"/>
    </source>
</evidence>
<keyword evidence="18" id="KW-1185">Reference proteome</keyword>
<dbReference type="GO" id="GO:0009986">
    <property type="term" value="C:cell surface"/>
    <property type="evidence" value="ECO:0007669"/>
    <property type="project" value="UniProtKB-SubCell"/>
</dbReference>
<dbReference type="SUPFAM" id="SSF101967">
    <property type="entry name" value="Adhesin YadA, collagen-binding domain"/>
    <property type="match status" value="4"/>
</dbReference>
<evidence type="ECO:0000256" key="1">
    <source>
        <dbReference type="ARBA" id="ARBA00004241"/>
    </source>
</evidence>
<dbReference type="Gene3D" id="6.10.250.1980">
    <property type="match status" value="1"/>
</dbReference>
<feature type="domain" description="Trimeric autotransporter adhesin YadA-like C-terminal membrane anchor" evidence="13">
    <location>
        <begin position="1374"/>
        <end position="1434"/>
    </location>
</feature>
<feature type="region of interest" description="Disordered" evidence="11">
    <location>
        <begin position="1219"/>
        <end position="1238"/>
    </location>
</feature>
<feature type="domain" description="Trimeric autotransporter adhesin YadA-like stalk" evidence="15">
    <location>
        <begin position="149"/>
        <end position="187"/>
    </location>
</feature>
<keyword evidence="7" id="KW-0732">Signal</keyword>
<feature type="domain" description="Trimeric autotransporter adhesin YadA-like stalk" evidence="15">
    <location>
        <begin position="568"/>
        <end position="611"/>
    </location>
</feature>
<dbReference type="InterPro" id="IPR024973">
    <property type="entry name" value="ESPR"/>
</dbReference>
<feature type="domain" description="Trimeric autotransporter adhesin YadA-like stalk" evidence="15">
    <location>
        <begin position="1310"/>
        <end position="1345"/>
    </location>
</feature>
<gene>
    <name evidence="17" type="ORF">SAMN05192539_100784</name>
</gene>
<evidence type="ECO:0000256" key="7">
    <source>
        <dbReference type="ARBA" id="ARBA00022729"/>
    </source>
</evidence>
<dbReference type="Pfam" id="PF03895">
    <property type="entry name" value="YadA_anchor"/>
    <property type="match status" value="1"/>
</dbReference>
<dbReference type="Gene3D" id="1.20.5.170">
    <property type="match status" value="2"/>
</dbReference>
<feature type="domain" description="Trimeric autotransporter adhesin YadA-like stalk" evidence="15">
    <location>
        <begin position="438"/>
        <end position="474"/>
    </location>
</feature>
<dbReference type="InterPro" id="IPR008635">
    <property type="entry name" value="Coiled_stalk_dom"/>
</dbReference>
<feature type="domain" description="Trimeric autotransporter adhesin YadA-like head" evidence="14">
    <location>
        <begin position="1115"/>
        <end position="1140"/>
    </location>
</feature>
<feature type="transmembrane region" description="Helical" evidence="12">
    <location>
        <begin position="35"/>
        <end position="57"/>
    </location>
</feature>
<evidence type="ECO:0000313" key="17">
    <source>
        <dbReference type="EMBL" id="SEJ15326.1"/>
    </source>
</evidence>
<dbReference type="RefSeq" id="WP_090865452.1">
    <property type="nucleotide sequence ID" value="NZ_FNYE01000007.1"/>
</dbReference>
<keyword evidence="4" id="KW-0813">Transport</keyword>
<evidence type="ECO:0000313" key="18">
    <source>
        <dbReference type="Proteomes" id="UP000198866"/>
    </source>
</evidence>
<feature type="domain" description="Trimeric autotransporter adhesin YadA-like head" evidence="14">
    <location>
        <begin position="374"/>
        <end position="400"/>
    </location>
</feature>
<evidence type="ECO:0000256" key="11">
    <source>
        <dbReference type="SAM" id="MobiDB-lite"/>
    </source>
</evidence>
<comment type="similarity">
    <text evidence="3">Belongs to the autotransporter-2 (AT-2) (TC 1.B.40) family.</text>
</comment>
<dbReference type="Pfam" id="PF05662">
    <property type="entry name" value="YadA_stalk"/>
    <property type="match status" value="8"/>
</dbReference>
<dbReference type="Pfam" id="PF13018">
    <property type="entry name" value="ESPR"/>
    <property type="match status" value="1"/>
</dbReference>
<evidence type="ECO:0000259" key="16">
    <source>
        <dbReference type="Pfam" id="PF13018"/>
    </source>
</evidence>
<evidence type="ECO:0000259" key="13">
    <source>
        <dbReference type="Pfam" id="PF03895"/>
    </source>
</evidence>
<dbReference type="InterPro" id="IPR011049">
    <property type="entry name" value="Serralysin-like_metalloprot_C"/>
</dbReference>
<proteinExistence type="inferred from homology"/>
<dbReference type="InterPro" id="IPR005594">
    <property type="entry name" value="YadA_C"/>
</dbReference>
<feature type="domain" description="Trimeric autotransporter adhesin YadA-like head" evidence="14">
    <location>
        <begin position="1280"/>
        <end position="1305"/>
    </location>
</feature>
<keyword evidence="6 12" id="KW-0812">Transmembrane</keyword>
<reference evidence="18" key="1">
    <citation type="submission" date="2016-10" db="EMBL/GenBank/DDBJ databases">
        <authorList>
            <person name="Varghese N."/>
            <person name="Submissions S."/>
        </authorList>
    </citation>
    <scope>NUCLEOTIDE SEQUENCE [LARGE SCALE GENOMIC DNA]</scope>
    <source>
        <strain evidence="18">LMG 26031</strain>
    </source>
</reference>
<protein>
    <submittedName>
        <fullName evidence="17">Head domain of trimeric autotransporter adhesin</fullName>
    </submittedName>
</protein>
<feature type="domain" description="Trimeric autotransporter adhesin YadA-like head" evidence="14">
    <location>
        <begin position="1087"/>
        <end position="1113"/>
    </location>
</feature>
<feature type="domain" description="Trimeric autotransporter adhesin YadA-like head" evidence="14">
    <location>
        <begin position="346"/>
        <end position="371"/>
    </location>
</feature>
<keyword evidence="12" id="KW-1133">Transmembrane helix</keyword>
<keyword evidence="5" id="KW-1134">Transmembrane beta strand</keyword>
<dbReference type="InterPro" id="IPR045584">
    <property type="entry name" value="Pilin-like"/>
</dbReference>
<keyword evidence="10" id="KW-0998">Cell outer membrane</keyword>
<feature type="domain" description="Trimeric autotransporter adhesin YadA-like stalk" evidence="15">
    <location>
        <begin position="727"/>
        <end position="761"/>
    </location>
</feature>
<dbReference type="Pfam" id="PF05658">
    <property type="entry name" value="YadA_head"/>
    <property type="match status" value="10"/>
</dbReference>
<feature type="domain" description="Trimeric autotransporter adhesin YadA-like stalk" evidence="15">
    <location>
        <begin position="857"/>
        <end position="894"/>
    </location>
</feature>
<feature type="domain" description="Trimeric autotransporter adhesin YadA-like head" evidence="14">
    <location>
        <begin position="246"/>
        <end position="272"/>
    </location>
</feature>
<dbReference type="GO" id="GO:0009279">
    <property type="term" value="C:cell outer membrane"/>
    <property type="evidence" value="ECO:0007669"/>
    <property type="project" value="UniProtKB-SubCell"/>
</dbReference>
<organism evidence="17 18">
    <name type="scientific">Paraburkholderia diazotrophica</name>
    <dbReference type="NCBI Taxonomy" id="667676"/>
    <lineage>
        <taxon>Bacteria</taxon>
        <taxon>Pseudomonadati</taxon>
        <taxon>Pseudomonadota</taxon>
        <taxon>Betaproteobacteria</taxon>
        <taxon>Burkholderiales</taxon>
        <taxon>Burkholderiaceae</taxon>
        <taxon>Paraburkholderia</taxon>
    </lineage>
</organism>
<evidence type="ECO:0000256" key="2">
    <source>
        <dbReference type="ARBA" id="ARBA00004442"/>
    </source>
</evidence>
<feature type="domain" description="Trimeric autotransporter adhesin YadA-like head" evidence="14">
    <location>
        <begin position="1252"/>
        <end position="1278"/>
    </location>
</feature>
<feature type="compositionally biased region" description="Polar residues" evidence="11">
    <location>
        <begin position="1226"/>
        <end position="1238"/>
    </location>
</feature>
<evidence type="ECO:0000256" key="8">
    <source>
        <dbReference type="ARBA" id="ARBA00022927"/>
    </source>
</evidence>
<dbReference type="OrthoDB" id="1632057at2"/>
<evidence type="ECO:0000256" key="12">
    <source>
        <dbReference type="SAM" id="Phobius"/>
    </source>
</evidence>
<feature type="domain" description="Trimeric autotransporter adhesin YadA-like stalk" evidence="15">
    <location>
        <begin position="1173"/>
        <end position="1209"/>
    </location>
</feature>
<feature type="domain" description="Trimeric autotransporter adhesin YadA-like head" evidence="14">
    <location>
        <begin position="1143"/>
        <end position="1167"/>
    </location>
</feature>
<dbReference type="Proteomes" id="UP000198866">
    <property type="component" value="Unassembled WGS sequence"/>
</dbReference>
<feature type="domain" description="Trimeric autotransporter adhesin YadA-like stalk" evidence="15">
    <location>
        <begin position="983"/>
        <end position="1020"/>
    </location>
</feature>
<sequence>MNRIYRTVWNETTGTWAAAQENAAARGKGSSKKNLAAVIGIVGASLALAAGGAHAAVTTGYGSLELCPGLASGGTGSSYGYATSVNNLDCTTAGSNPLSFSLNNTGDTNGSYGLSASTARITGYQTGLLELKGTAGISMLNTVNMNSNKITNLAAGAVNASSADAVNGSQLYNVASSTASAIGGGSTFDPTTGTISAPTYVLDGGNTTATNVGSAITNIDARVNNISNGAGIKYFHANSTLADSSAAGTNSVAVGPAATAALASDVAIGNNATTEVGATNNPGAIAIGGSATAYGAYSNSIGANIAIGYGSVAGKSDASTSQGLALGTWATASNWATDAIGTSSTASGNYASAIGSQSWATGDQSTALGAFTHATANNSTALGEGANATTTNSVALGYHSVANSAALATSGYNPGSGTLSAATAAGEVSIGTAGGERRITNVAAGLNGADAVNVSQLQSEDAKVNTEGAATAAVLGGGSTFNTTTGAISAPTYVLNGGNTTVSNVGSAITNLDGRVTQNTTDISNIQTQIDNGSIGLVQQDQSTRTITVAKGTDGTLVDFTGTAGSRRLTGVANGNVNASSVDAVNGSQLYNLANSTANVIGGGATVNSDGSISNPTYVVGGSTVTNVAGAITNIDARVNNIVNGGGIKYFHASSTLADSTASGVDSVAIGAAATATAQNSVALGSGSTTTADLSAAGYNPGNTTLSGTASAANGEVSVGSSGKERRVTNVAAGSAATDAVNVSQLQSEDAKVNAEGAATAAALGGGSTFNTTTGTISAPSYVLNDGNTTVTSVGGAITNLDGRVTQNTTDISNITTQINNGSIGLVQQDQSTRTITVAKGTDGTLVDFTGTAGARRLTGVANGNVNASSVDAVNGAQLYNVSSSAATALGGGSTFDPTTGTISAPTYVLNDGNTIVTSVGAAITNLDGRVTQNTTDISNIQTQIDNGSIGLVQQDQSTRTITVAKGTDGTLVDFTGTAGARRLTGVANGNVNASSVDAVNGAQLYNVSSSAATALGGGSTFDPTTGTISAPTYVLDGGNTTATSVGGAITNLDSRVTNIDNAVTNIVNGGGIKYFHANSTLADSSATGRDAVAIGGAATAGAASAVAVGGQSTATGSNSVAVGGQSTAAGPNSTALGNASTATAKNSVALGSGSIADRDNTVSVGSAGNERQITNVAAGTAGTDVVNVNQLNAAIQNVTNLANNAADPMFTADGDRNAEAAAASGTHSTAMGPTANASGNQSIATGFNAKASGDSSVATGANSAANGPTATAIGTNATASGSNAVALGAGSVADQDNTVSVGSASQQRRITNLAAGTAPGDAVNFGQVNDMLSQMGNQAVQAANAYTDQQFSKMNNKMNSLGAAAMAATSLIPNARAEGNFQMSAAAGTYGGAAAIAVGANYWVSDRVLLNAHVTRATGNGASTGASIGATIGF</sequence>
<evidence type="ECO:0000256" key="3">
    <source>
        <dbReference type="ARBA" id="ARBA00005848"/>
    </source>
</evidence>
<comment type="subcellular location">
    <subcellularLocation>
        <location evidence="2">Cell outer membrane</location>
    </subcellularLocation>
    <subcellularLocation>
        <location evidence="1">Cell surface</location>
    </subcellularLocation>
</comment>
<evidence type="ECO:0000259" key="15">
    <source>
        <dbReference type="Pfam" id="PF05662"/>
    </source>
</evidence>
<accession>A0A1H6WHY4</accession>
<keyword evidence="9 12" id="KW-0472">Membrane</keyword>
<evidence type="ECO:0000259" key="14">
    <source>
        <dbReference type="Pfam" id="PF05658"/>
    </source>
</evidence>